<organism evidence="2 3">
    <name type="scientific">Streptomyces levis</name>
    <dbReference type="NCBI Taxonomy" id="285566"/>
    <lineage>
        <taxon>Bacteria</taxon>
        <taxon>Bacillati</taxon>
        <taxon>Actinomycetota</taxon>
        <taxon>Actinomycetes</taxon>
        <taxon>Kitasatosporales</taxon>
        <taxon>Streptomycetaceae</taxon>
        <taxon>Streptomyces</taxon>
    </lineage>
</organism>
<evidence type="ECO:0000313" key="2">
    <source>
        <dbReference type="EMBL" id="GAA2530190.1"/>
    </source>
</evidence>
<dbReference type="EMBL" id="BAAATM010000008">
    <property type="protein sequence ID" value="GAA2530190.1"/>
    <property type="molecule type" value="Genomic_DNA"/>
</dbReference>
<comment type="caution">
    <text evidence="2">The sequence shown here is derived from an EMBL/GenBank/DDBJ whole genome shotgun (WGS) entry which is preliminary data.</text>
</comment>
<evidence type="ECO:0008006" key="4">
    <source>
        <dbReference type="Google" id="ProtNLM"/>
    </source>
</evidence>
<dbReference type="RefSeq" id="WP_344536414.1">
    <property type="nucleotide sequence ID" value="NZ_BAAATM010000008.1"/>
</dbReference>
<evidence type="ECO:0000256" key="1">
    <source>
        <dbReference type="SAM" id="MobiDB-lite"/>
    </source>
</evidence>
<sequence length="75" mass="7938">MTSRTSPPGDGDDGSAAEPPPLVCARCGTPAGTPGATPPPTWTFSVEHGVSRYFCASCARENLRSIEGRLDSDWW</sequence>
<evidence type="ECO:0000313" key="3">
    <source>
        <dbReference type="Proteomes" id="UP001501095"/>
    </source>
</evidence>
<reference evidence="3" key="1">
    <citation type="journal article" date="2019" name="Int. J. Syst. Evol. Microbiol.">
        <title>The Global Catalogue of Microorganisms (GCM) 10K type strain sequencing project: providing services to taxonomists for standard genome sequencing and annotation.</title>
        <authorList>
            <consortium name="The Broad Institute Genomics Platform"/>
            <consortium name="The Broad Institute Genome Sequencing Center for Infectious Disease"/>
            <person name="Wu L."/>
            <person name="Ma J."/>
        </authorList>
    </citation>
    <scope>NUCLEOTIDE SEQUENCE [LARGE SCALE GENOMIC DNA]</scope>
    <source>
        <strain evidence="3">JCM 6924</strain>
    </source>
</reference>
<keyword evidence="3" id="KW-1185">Reference proteome</keyword>
<gene>
    <name evidence="2" type="ORF">GCM10010423_26660</name>
</gene>
<protein>
    <recommendedName>
        <fullName evidence="4">Small CPxCG-related zinc finger protein</fullName>
    </recommendedName>
</protein>
<feature type="region of interest" description="Disordered" evidence="1">
    <location>
        <begin position="1"/>
        <end position="40"/>
    </location>
</feature>
<name>A0ABP6B071_9ACTN</name>
<accession>A0ABP6B071</accession>
<proteinExistence type="predicted"/>
<dbReference type="Proteomes" id="UP001501095">
    <property type="component" value="Unassembled WGS sequence"/>
</dbReference>